<reference evidence="1 2" key="1">
    <citation type="submission" date="2014-02" db="EMBL/GenBank/DDBJ databases">
        <title>Draft genome sequence of Lysinibacillus odysseyi NBRC 100172.</title>
        <authorList>
            <person name="Zhang F."/>
            <person name="Wang G."/>
            <person name="Zhang L."/>
        </authorList>
    </citation>
    <scope>NUCLEOTIDE SEQUENCE [LARGE SCALE GENOMIC DNA]</scope>
    <source>
        <strain evidence="1 2">NBRC 100172</strain>
    </source>
</reference>
<gene>
    <name evidence="1" type="ORF">CD32_00685</name>
</gene>
<dbReference type="eggNOG" id="ENOG502ZNCQ">
    <property type="taxonomic scope" value="Bacteria"/>
</dbReference>
<sequence>MMELKKKIEEIFQELSFEKVSVNGIPLFSQGGIYYKVTFVKGLKSYVIEFANSYNEAVNNVFEDGDLYPISMSEDELIDKLRDDLINYYIN</sequence>
<evidence type="ECO:0000313" key="2">
    <source>
        <dbReference type="Proteomes" id="UP000030437"/>
    </source>
</evidence>
<dbReference type="EMBL" id="JPVP01000032">
    <property type="protein sequence ID" value="KGR89099.1"/>
    <property type="molecule type" value="Genomic_DNA"/>
</dbReference>
<protein>
    <submittedName>
        <fullName evidence="1">Uncharacterized protein</fullName>
    </submittedName>
</protein>
<dbReference type="Proteomes" id="UP000030437">
    <property type="component" value="Unassembled WGS sequence"/>
</dbReference>
<keyword evidence="2" id="KW-1185">Reference proteome</keyword>
<proteinExistence type="predicted"/>
<accession>A0A0A3IWD2</accession>
<comment type="caution">
    <text evidence="1">The sequence shown here is derived from an EMBL/GenBank/DDBJ whole genome shotgun (WGS) entry which is preliminary data.</text>
</comment>
<name>A0A0A3IWD2_9BACI</name>
<evidence type="ECO:0000313" key="1">
    <source>
        <dbReference type="EMBL" id="KGR89099.1"/>
    </source>
</evidence>
<dbReference type="AlphaFoldDB" id="A0A0A3IWD2"/>
<organism evidence="1 2">
    <name type="scientific">Lysinibacillus odysseyi 34hs-1 = NBRC 100172</name>
    <dbReference type="NCBI Taxonomy" id="1220589"/>
    <lineage>
        <taxon>Bacteria</taxon>
        <taxon>Bacillati</taxon>
        <taxon>Bacillota</taxon>
        <taxon>Bacilli</taxon>
        <taxon>Bacillales</taxon>
        <taxon>Bacillaceae</taxon>
        <taxon>Lysinibacillus</taxon>
    </lineage>
</organism>